<dbReference type="AlphaFoldDB" id="A0AA88IEZ7"/>
<dbReference type="GO" id="GO:0016787">
    <property type="term" value="F:hydrolase activity"/>
    <property type="evidence" value="ECO:0007669"/>
    <property type="project" value="UniProtKB-KW"/>
</dbReference>
<dbReference type="SUPFAM" id="SSF53300">
    <property type="entry name" value="vWA-like"/>
    <property type="match status" value="1"/>
</dbReference>
<dbReference type="Pfam" id="PF02735">
    <property type="entry name" value="Ku"/>
    <property type="match status" value="1"/>
</dbReference>
<evidence type="ECO:0000256" key="3">
    <source>
        <dbReference type="ARBA" id="ARBA00022741"/>
    </source>
</evidence>
<dbReference type="EMBL" id="JAVRJZ010000002">
    <property type="protein sequence ID" value="KAK2726025.1"/>
    <property type="molecule type" value="Genomic_DNA"/>
</dbReference>
<dbReference type="Gene3D" id="3.40.50.410">
    <property type="entry name" value="von Willebrand factor, type A domain"/>
    <property type="match status" value="1"/>
</dbReference>
<comment type="similarity">
    <text evidence="2">Belongs to the ku80 family.</text>
</comment>
<dbReference type="InterPro" id="IPR006164">
    <property type="entry name" value="DNA_bd_Ku70/Ku80"/>
</dbReference>
<dbReference type="GO" id="GO:0006310">
    <property type="term" value="P:DNA recombination"/>
    <property type="evidence" value="ECO:0007669"/>
    <property type="project" value="UniProtKB-KW"/>
</dbReference>
<evidence type="ECO:0000256" key="10">
    <source>
        <dbReference type="ARBA" id="ARBA00023204"/>
    </source>
</evidence>
<dbReference type="InterPro" id="IPR016194">
    <property type="entry name" value="SPOC-like_C_dom_sf"/>
</dbReference>
<dbReference type="Gene3D" id="1.25.40.240">
    <property type="entry name" value="Ku, C-terminal domain"/>
    <property type="match status" value="1"/>
</dbReference>
<dbReference type="CDD" id="cd00873">
    <property type="entry name" value="KU80"/>
    <property type="match status" value="1"/>
</dbReference>
<dbReference type="Gene3D" id="1.10.1600.10">
    <property type="match status" value="1"/>
</dbReference>
<dbReference type="InterPro" id="IPR005161">
    <property type="entry name" value="Ku_N"/>
</dbReference>
<evidence type="ECO:0000256" key="7">
    <source>
        <dbReference type="ARBA" id="ARBA00022840"/>
    </source>
</evidence>
<dbReference type="GO" id="GO:0003684">
    <property type="term" value="F:damaged DNA binding"/>
    <property type="evidence" value="ECO:0007669"/>
    <property type="project" value="InterPro"/>
</dbReference>
<dbReference type="GO" id="GO:0000723">
    <property type="term" value="P:telomere maintenance"/>
    <property type="evidence" value="ECO:0007669"/>
    <property type="project" value="InterPro"/>
</dbReference>
<keyword evidence="14" id="KW-1185">Reference proteome</keyword>
<dbReference type="GO" id="GO:0006303">
    <property type="term" value="P:double-strand break repair via nonhomologous end joining"/>
    <property type="evidence" value="ECO:0007669"/>
    <property type="project" value="InterPro"/>
</dbReference>
<dbReference type="GO" id="GO:0003690">
    <property type="term" value="F:double-stranded DNA binding"/>
    <property type="evidence" value="ECO:0007669"/>
    <property type="project" value="TreeGrafter"/>
</dbReference>
<dbReference type="Pfam" id="PF08785">
    <property type="entry name" value="Ku_PK_bind"/>
    <property type="match status" value="1"/>
</dbReference>
<reference evidence="13" key="1">
    <citation type="submission" date="2023-07" db="EMBL/GenBank/DDBJ databases">
        <title>Chromosome-level genome assembly of Artemia franciscana.</title>
        <authorList>
            <person name="Jo E."/>
        </authorList>
    </citation>
    <scope>NUCLEOTIDE SEQUENCE</scope>
    <source>
        <tissue evidence="13">Whole body</tissue>
    </source>
</reference>
<name>A0AA88IEZ7_ARTSF</name>
<dbReference type="EMBL" id="JAVRJZ010000002">
    <property type="protein sequence ID" value="KAK2726027.1"/>
    <property type="molecule type" value="Genomic_DNA"/>
</dbReference>
<evidence type="ECO:0000256" key="2">
    <source>
        <dbReference type="ARBA" id="ARBA00007726"/>
    </source>
</evidence>
<dbReference type="SUPFAM" id="SSF101420">
    <property type="entry name" value="C-terminal domain of Ku80"/>
    <property type="match status" value="1"/>
</dbReference>
<dbReference type="InterPro" id="IPR036465">
    <property type="entry name" value="vWFA_dom_sf"/>
</dbReference>
<dbReference type="EMBL" id="JAVRJZ010000002">
    <property type="protein sequence ID" value="KAK2726024.1"/>
    <property type="molecule type" value="Genomic_DNA"/>
</dbReference>
<keyword evidence="9" id="KW-0233">DNA recombination</keyword>
<comment type="subcellular location">
    <subcellularLocation>
        <location evidence="1">Nucleus</location>
    </subcellularLocation>
</comment>
<dbReference type="PANTHER" id="PTHR12604:SF4">
    <property type="entry name" value="X-RAY REPAIR CROSS-COMPLEMENTING PROTEIN 5"/>
    <property type="match status" value="1"/>
</dbReference>
<evidence type="ECO:0000313" key="14">
    <source>
        <dbReference type="Proteomes" id="UP001187531"/>
    </source>
</evidence>
<dbReference type="GO" id="GO:0005524">
    <property type="term" value="F:ATP binding"/>
    <property type="evidence" value="ECO:0007669"/>
    <property type="project" value="UniProtKB-KW"/>
</dbReference>
<keyword evidence="3" id="KW-0547">Nucleotide-binding</keyword>
<dbReference type="GO" id="GO:0043564">
    <property type="term" value="C:Ku70:Ku80 complex"/>
    <property type="evidence" value="ECO:0007669"/>
    <property type="project" value="InterPro"/>
</dbReference>
<accession>A0AA88IEZ7</accession>
<evidence type="ECO:0000256" key="9">
    <source>
        <dbReference type="ARBA" id="ARBA00023172"/>
    </source>
</evidence>
<dbReference type="Pfam" id="PF03731">
    <property type="entry name" value="Ku_N"/>
    <property type="match status" value="1"/>
</dbReference>
<evidence type="ECO:0000256" key="11">
    <source>
        <dbReference type="ARBA" id="ARBA00023242"/>
    </source>
</evidence>
<dbReference type="Gene3D" id="2.40.290.10">
    <property type="match status" value="1"/>
</dbReference>
<dbReference type="SMART" id="SM00559">
    <property type="entry name" value="Ku78"/>
    <property type="match status" value="1"/>
</dbReference>
<evidence type="ECO:0000256" key="4">
    <source>
        <dbReference type="ARBA" id="ARBA00022763"/>
    </source>
</evidence>
<keyword evidence="6" id="KW-0347">Helicase</keyword>
<keyword evidence="10" id="KW-0234">DNA repair</keyword>
<keyword evidence="11" id="KW-0539">Nucleus</keyword>
<dbReference type="EMBL" id="JAVRJZ010000002">
    <property type="protein sequence ID" value="KAK2726023.1"/>
    <property type="molecule type" value="Genomic_DNA"/>
</dbReference>
<dbReference type="Proteomes" id="UP001187531">
    <property type="component" value="Unassembled WGS sequence"/>
</dbReference>
<keyword evidence="4" id="KW-0227">DNA damage</keyword>
<organism evidence="13 14">
    <name type="scientific">Artemia franciscana</name>
    <name type="common">Brine shrimp</name>
    <name type="synonym">Artemia sanfranciscana</name>
    <dbReference type="NCBI Taxonomy" id="6661"/>
    <lineage>
        <taxon>Eukaryota</taxon>
        <taxon>Metazoa</taxon>
        <taxon>Ecdysozoa</taxon>
        <taxon>Arthropoda</taxon>
        <taxon>Crustacea</taxon>
        <taxon>Branchiopoda</taxon>
        <taxon>Anostraca</taxon>
        <taxon>Artemiidae</taxon>
        <taxon>Artemia</taxon>
    </lineage>
</organism>
<evidence type="ECO:0000313" key="13">
    <source>
        <dbReference type="EMBL" id="KAK2726024.1"/>
    </source>
</evidence>
<dbReference type="GO" id="GO:0042162">
    <property type="term" value="F:telomeric DNA binding"/>
    <property type="evidence" value="ECO:0007669"/>
    <property type="project" value="InterPro"/>
</dbReference>
<keyword evidence="8" id="KW-0238">DNA-binding</keyword>
<keyword evidence="5" id="KW-0378">Hydrolase</keyword>
<dbReference type="SUPFAM" id="SSF100939">
    <property type="entry name" value="SPOC domain-like"/>
    <property type="match status" value="1"/>
</dbReference>
<dbReference type="InterPro" id="IPR024193">
    <property type="entry name" value="Ku80"/>
</dbReference>
<feature type="domain" description="Ku" evidence="12">
    <location>
        <begin position="283"/>
        <end position="422"/>
    </location>
</feature>
<dbReference type="InterPro" id="IPR014893">
    <property type="entry name" value="Ku_PK_bind"/>
</dbReference>
<dbReference type="PANTHER" id="PTHR12604">
    <property type="entry name" value="KU AUTOANTIGEN DNA HELICASE"/>
    <property type="match status" value="1"/>
</dbReference>
<dbReference type="GO" id="GO:0004386">
    <property type="term" value="F:helicase activity"/>
    <property type="evidence" value="ECO:0007669"/>
    <property type="project" value="UniProtKB-KW"/>
</dbReference>
<protein>
    <recommendedName>
        <fullName evidence="12">Ku domain-containing protein</fullName>
    </recommendedName>
</protein>
<dbReference type="FunFam" id="2.40.290.10:FF:000005">
    <property type="entry name" value="X-ray repair cross-complementing protein 5"/>
    <property type="match status" value="1"/>
</dbReference>
<dbReference type="InterPro" id="IPR036494">
    <property type="entry name" value="Ku_C_sf"/>
</dbReference>
<comment type="caution">
    <text evidence="13">The sequence shown here is derived from an EMBL/GenBank/DDBJ whole genome shotgun (WGS) entry which is preliminary data.</text>
</comment>
<evidence type="ECO:0000259" key="12">
    <source>
        <dbReference type="SMART" id="SM00559"/>
    </source>
</evidence>
<dbReference type="EMBL" id="JAVRJZ010000002">
    <property type="protein sequence ID" value="KAK2726026.1"/>
    <property type="molecule type" value="Genomic_DNA"/>
</dbReference>
<evidence type="ECO:0000256" key="1">
    <source>
        <dbReference type="ARBA" id="ARBA00004123"/>
    </source>
</evidence>
<evidence type="ECO:0000256" key="6">
    <source>
        <dbReference type="ARBA" id="ARBA00022806"/>
    </source>
</evidence>
<evidence type="ECO:0000256" key="5">
    <source>
        <dbReference type="ARBA" id="ARBA00022801"/>
    </source>
</evidence>
<keyword evidence="7" id="KW-0067">ATP-binding</keyword>
<evidence type="ECO:0000256" key="8">
    <source>
        <dbReference type="ARBA" id="ARBA00023125"/>
    </source>
</evidence>
<proteinExistence type="inferred from homology"/>
<gene>
    <name evidence="13" type="ORF">QYM36_000474</name>
</gene>
<sequence>MNRNKKDAFIIVLDVGPSTSDVAPNEDKSFLKKSTDCVNRIIQRKIFSESKDELAVIAFGTATTKNPTANVSTGYENIYVEVNFKPASWTMLDKVVSRSRTDVVAADWLKALYAAIDYFGCQVDENEKGFNSLTIAFFTDFSSPSEGNEKLLNEVIDSLKQSNITLYFIGPQIPEDVHLKKALSPLQKDGMSKALKIMESLGDAASSLSFLEADVEFAALPKRKKKSMPWKVDFKISDRLRIPVSGYLIVQKEGLPSWKEEATEKPGFGVTRERTHVKKDVEMTEVPADEIITGYQYGSKIIPFSAEDEQQMNYESGPRDFSVICFADATSIHESFFNGNSTMNFIARPGDQMAQSLLSAFIRALSESGKVAIVRRVYNVRNRPTIGFLSPVIKLHAEYLEYINLPYSEDVRKIQFPSLVRAEEKLADDQKAAVDDLIKSMDLTDREGRELYRSVDTLDPYTQYVYQVLSHRQLHPEEPIKEFMDDAKRQAMKPLEVSEELKENAALSLKRVAEVFPIEVIQKRKRKVEELKIGQREEEVLPTPGPSGVQPTAGELSIADILGSKVTAVGTVAPIDDFQTLINRGEDARLACIQLEDVVIRLVVEAPPVSNHYLAVKAIDCLKALRAFCVKVDPDIYNIWTNKLKKALLEKKNFELLNVIREGHLGPISPEENPNSLIQSKDIEEFFHVQTEAEPELTKEVEEENLLEEL</sequence>